<feature type="domain" description="NmrA-like" evidence="1">
    <location>
        <begin position="3"/>
        <end position="277"/>
    </location>
</feature>
<dbReference type="InParanoid" id="A0A163BAA9"/>
<organism evidence="2 3">
    <name type="scientific">Phycomyces blakesleeanus (strain ATCC 8743b / DSM 1359 / FGSC 10004 / NBRC 33097 / NRRL 1555)</name>
    <dbReference type="NCBI Taxonomy" id="763407"/>
    <lineage>
        <taxon>Eukaryota</taxon>
        <taxon>Fungi</taxon>
        <taxon>Fungi incertae sedis</taxon>
        <taxon>Mucoromycota</taxon>
        <taxon>Mucoromycotina</taxon>
        <taxon>Mucoromycetes</taxon>
        <taxon>Mucorales</taxon>
        <taxon>Phycomycetaceae</taxon>
        <taxon>Phycomyces</taxon>
    </lineage>
</organism>
<dbReference type="PANTHER" id="PTHR43162">
    <property type="match status" value="1"/>
</dbReference>
<dbReference type="OrthoDB" id="413314at2759"/>
<protein>
    <recommendedName>
        <fullName evidence="1">NmrA-like domain-containing protein</fullName>
    </recommendedName>
</protein>
<dbReference type="InterPro" id="IPR051604">
    <property type="entry name" value="Ergot_Alk_Oxidoreductase"/>
</dbReference>
<evidence type="ECO:0000259" key="1">
    <source>
        <dbReference type="Pfam" id="PF05368"/>
    </source>
</evidence>
<evidence type="ECO:0000313" key="2">
    <source>
        <dbReference type="EMBL" id="OAD79201.1"/>
    </source>
</evidence>
<dbReference type="Proteomes" id="UP000077315">
    <property type="component" value="Unassembled WGS sequence"/>
</dbReference>
<dbReference type="Pfam" id="PF05368">
    <property type="entry name" value="NmrA"/>
    <property type="match status" value="1"/>
</dbReference>
<dbReference type="GeneID" id="28994144"/>
<reference evidence="3" key="1">
    <citation type="submission" date="2015-06" db="EMBL/GenBank/DDBJ databases">
        <title>Expansion of signal transduction pathways in fungi by whole-genome duplication.</title>
        <authorList>
            <consortium name="DOE Joint Genome Institute"/>
            <person name="Corrochano L.M."/>
            <person name="Kuo A."/>
            <person name="Marcet-Houben M."/>
            <person name="Polaino S."/>
            <person name="Salamov A."/>
            <person name="Villalobos J.M."/>
            <person name="Alvarez M.I."/>
            <person name="Avalos J."/>
            <person name="Benito E.P."/>
            <person name="Benoit I."/>
            <person name="Burger G."/>
            <person name="Camino L.P."/>
            <person name="Canovas D."/>
            <person name="Cerda-Olmedo E."/>
            <person name="Cheng J.-F."/>
            <person name="Dominguez A."/>
            <person name="Elias M."/>
            <person name="Eslava A.P."/>
            <person name="Glaser F."/>
            <person name="Grimwood J."/>
            <person name="Gutierrez G."/>
            <person name="Heitman J."/>
            <person name="Henrissat B."/>
            <person name="Iturriaga E.A."/>
            <person name="Lang B.F."/>
            <person name="Lavin J.L."/>
            <person name="Lee S."/>
            <person name="Li W."/>
            <person name="Lindquist E."/>
            <person name="Lopez-Garcia S."/>
            <person name="Luque E.M."/>
            <person name="Marcos A.T."/>
            <person name="Martin J."/>
            <person name="McCluskey K."/>
            <person name="Medina H.R."/>
            <person name="Miralles-Duran A."/>
            <person name="Miyazaki A."/>
            <person name="Munoz-Torres E."/>
            <person name="Oguiza J.A."/>
            <person name="Ohm R."/>
            <person name="Olmedo M."/>
            <person name="Orejas M."/>
            <person name="Ortiz-Castellanos L."/>
            <person name="Pisabarro A.G."/>
            <person name="Rodriguez-Romero J."/>
            <person name="Ruiz-Herrera J."/>
            <person name="Ruiz-Vazquez R."/>
            <person name="Sanz C."/>
            <person name="Schackwitz W."/>
            <person name="Schmutz J."/>
            <person name="Shahriari M."/>
            <person name="Shelest E."/>
            <person name="Silva-Franco F."/>
            <person name="Soanes D."/>
            <person name="Syed K."/>
            <person name="Tagua V.G."/>
            <person name="Talbot N.J."/>
            <person name="Thon M."/>
            <person name="De vries R.P."/>
            <person name="Wiebenga A."/>
            <person name="Yadav J.S."/>
            <person name="Braun E.L."/>
            <person name="Baker S."/>
            <person name="Garre V."/>
            <person name="Horwitz B."/>
            <person name="Torres-Martinez S."/>
            <person name="Idnurm A."/>
            <person name="Herrera-Estrella A."/>
            <person name="Gabaldon T."/>
            <person name="Grigoriev I.V."/>
        </authorList>
    </citation>
    <scope>NUCLEOTIDE SEQUENCE [LARGE SCALE GENOMIC DNA]</scope>
    <source>
        <strain evidence="3">NRRL 1555(-)</strain>
    </source>
</reference>
<dbReference type="EMBL" id="KV440972">
    <property type="protein sequence ID" value="OAD79201.1"/>
    <property type="molecule type" value="Genomic_DNA"/>
</dbReference>
<dbReference type="RefSeq" id="XP_018297241.1">
    <property type="nucleotide sequence ID" value="XM_018433238.1"/>
</dbReference>
<dbReference type="VEuPathDB" id="FungiDB:PHYBLDRAFT_15374"/>
<name>A0A163BAA9_PHYB8</name>
<dbReference type="SUPFAM" id="SSF51735">
    <property type="entry name" value="NAD(P)-binding Rossmann-fold domains"/>
    <property type="match status" value="1"/>
</dbReference>
<accession>A0A163BAA9</accession>
<dbReference type="InterPro" id="IPR036291">
    <property type="entry name" value="NAD(P)-bd_dom_sf"/>
</dbReference>
<keyword evidence="3" id="KW-1185">Reference proteome</keyword>
<proteinExistence type="predicted"/>
<dbReference type="AlphaFoldDB" id="A0A163BAA9"/>
<evidence type="ECO:0000313" key="3">
    <source>
        <dbReference type="Proteomes" id="UP000077315"/>
    </source>
</evidence>
<gene>
    <name evidence="2" type="ORF">PHYBLDRAFT_15374</name>
</gene>
<dbReference type="Gene3D" id="3.40.50.720">
    <property type="entry name" value="NAD(P)-binding Rossmann-like Domain"/>
    <property type="match status" value="1"/>
</dbReference>
<dbReference type="STRING" id="763407.A0A163BAA9"/>
<dbReference type="PANTHER" id="PTHR43162:SF1">
    <property type="entry name" value="PRESTALK A DIFFERENTIATION PROTEIN A"/>
    <property type="match status" value="1"/>
</dbReference>
<sequence>MAPTILVVGATGNTGKSVIHTLPALLESKNTKYRILGLTRSLDSPISKKLAKISNVEMQEKDWTTIDADWLKEQEVVRVFIAPHNLPHQFVDESAFYIALLQAGVQYVVKISTALKFIGPVSPVFYGRSHWAIETLLSQPDFKNLQWTSLRPSIFTASYLPSSVEWIKSYRKTGNQDTLKLILNADAPVALINPDDIGNTAAHLLALDDPTPHNQAKYALSGPEDVTGKRLVEAVEQIAGVKVQDVKYKDIGFLDELVASGGYPKKVLTSIIAGCELAWNGQFSLSECPTSKEILELAPPKSTIMDCLHSMLEEE</sequence>
<dbReference type="InterPro" id="IPR008030">
    <property type="entry name" value="NmrA-like"/>
</dbReference>